<dbReference type="AlphaFoldDB" id="A0A2T2YC40"/>
<dbReference type="RefSeq" id="WP_106927302.1">
    <property type="nucleotide sequence ID" value="NZ_PYFT01000001.1"/>
</dbReference>
<dbReference type="EMBL" id="PYFT01000001">
    <property type="protein sequence ID" value="PSR53056.1"/>
    <property type="molecule type" value="Genomic_DNA"/>
</dbReference>
<accession>A0A2T2YC40</accession>
<sequence length="92" mass="9377">MDEKMEGMDESMKAMQRRLEEVGKNNEGQNINIGGNKKVQDQDQDRMNPGAMAGAAGGTGGLGTDKNSGGELGVPTGEGVNGHVGGTGTENG</sequence>
<evidence type="ECO:0000313" key="3">
    <source>
        <dbReference type="Proteomes" id="UP000240357"/>
    </source>
</evidence>
<reference evidence="2 3" key="1">
    <citation type="submission" date="2018-03" db="EMBL/GenBank/DDBJ databases">
        <title>Adhaeribacter sp. HMF7605 Genome sequencing and assembly.</title>
        <authorList>
            <person name="Kang H."/>
            <person name="Kang J."/>
            <person name="Cha I."/>
            <person name="Kim H."/>
            <person name="Joh K."/>
        </authorList>
    </citation>
    <scope>NUCLEOTIDE SEQUENCE [LARGE SCALE GENOMIC DNA]</scope>
    <source>
        <strain evidence="2 3">HMF7605</strain>
    </source>
</reference>
<gene>
    <name evidence="2" type="ORF">AHMF7605_05710</name>
</gene>
<feature type="compositionally biased region" description="Low complexity" evidence="1">
    <location>
        <begin position="25"/>
        <end position="37"/>
    </location>
</feature>
<dbReference type="Proteomes" id="UP000240357">
    <property type="component" value="Unassembled WGS sequence"/>
</dbReference>
<organism evidence="2 3">
    <name type="scientific">Adhaeribacter arboris</name>
    <dbReference type="NCBI Taxonomy" id="2072846"/>
    <lineage>
        <taxon>Bacteria</taxon>
        <taxon>Pseudomonadati</taxon>
        <taxon>Bacteroidota</taxon>
        <taxon>Cytophagia</taxon>
        <taxon>Cytophagales</taxon>
        <taxon>Hymenobacteraceae</taxon>
        <taxon>Adhaeribacter</taxon>
    </lineage>
</organism>
<comment type="caution">
    <text evidence="2">The sequence shown here is derived from an EMBL/GenBank/DDBJ whole genome shotgun (WGS) entry which is preliminary data.</text>
</comment>
<feature type="compositionally biased region" description="Gly residues" evidence="1">
    <location>
        <begin position="79"/>
        <end position="92"/>
    </location>
</feature>
<evidence type="ECO:0000256" key="1">
    <source>
        <dbReference type="SAM" id="MobiDB-lite"/>
    </source>
</evidence>
<proteinExistence type="predicted"/>
<evidence type="ECO:0000313" key="2">
    <source>
        <dbReference type="EMBL" id="PSR53056.1"/>
    </source>
</evidence>
<keyword evidence="3" id="KW-1185">Reference proteome</keyword>
<feature type="region of interest" description="Disordered" evidence="1">
    <location>
        <begin position="23"/>
        <end position="92"/>
    </location>
</feature>
<protein>
    <submittedName>
        <fullName evidence="2">Uncharacterized protein</fullName>
    </submittedName>
</protein>
<name>A0A2T2YC40_9BACT</name>